<name>A0A086T0D6_HAPC1</name>
<feature type="compositionally biased region" description="Basic and acidic residues" evidence="1">
    <location>
        <begin position="75"/>
        <end position="97"/>
    </location>
</feature>
<dbReference type="HOGENOM" id="CLU_690721_0_0_1"/>
<dbReference type="Proteomes" id="UP000029964">
    <property type="component" value="Unassembled WGS sequence"/>
</dbReference>
<dbReference type="AlphaFoldDB" id="A0A086T0D6"/>
<feature type="region of interest" description="Disordered" evidence="1">
    <location>
        <begin position="75"/>
        <end position="105"/>
    </location>
</feature>
<accession>A0A086T0D6</accession>
<evidence type="ECO:0000256" key="1">
    <source>
        <dbReference type="SAM" id="MobiDB-lite"/>
    </source>
</evidence>
<keyword evidence="3" id="KW-1185">Reference proteome</keyword>
<reference evidence="3" key="1">
    <citation type="journal article" date="2014" name="Genome Announc.">
        <title>Genome sequence and annotation of Acremonium chrysogenum, producer of the beta-lactam antibiotic cephalosporin C.</title>
        <authorList>
            <person name="Terfehr D."/>
            <person name="Dahlmann T.A."/>
            <person name="Specht T."/>
            <person name="Zadra I."/>
            <person name="Kuernsteiner H."/>
            <person name="Kueck U."/>
        </authorList>
    </citation>
    <scope>NUCLEOTIDE SEQUENCE [LARGE SCALE GENOMIC DNA]</scope>
    <source>
        <strain evidence="3">ATCC 11550 / CBS 779.69 / DSM 880 / IAM 14645 / JCM 23072 / IMI 49137</strain>
    </source>
</reference>
<evidence type="ECO:0000313" key="2">
    <source>
        <dbReference type="EMBL" id="KFH42818.1"/>
    </source>
</evidence>
<evidence type="ECO:0000313" key="3">
    <source>
        <dbReference type="Proteomes" id="UP000029964"/>
    </source>
</evidence>
<dbReference type="OrthoDB" id="5141931at2759"/>
<dbReference type="EMBL" id="JPKY01000084">
    <property type="protein sequence ID" value="KFH42818.1"/>
    <property type="molecule type" value="Genomic_DNA"/>
</dbReference>
<proteinExistence type="predicted"/>
<organism evidence="2 3">
    <name type="scientific">Hapsidospora chrysogenum (strain ATCC 11550 / CBS 779.69 / DSM 880 / IAM 14645 / JCM 23072 / IMI 49137)</name>
    <name type="common">Acremonium chrysogenum</name>
    <dbReference type="NCBI Taxonomy" id="857340"/>
    <lineage>
        <taxon>Eukaryota</taxon>
        <taxon>Fungi</taxon>
        <taxon>Dikarya</taxon>
        <taxon>Ascomycota</taxon>
        <taxon>Pezizomycotina</taxon>
        <taxon>Sordariomycetes</taxon>
        <taxon>Hypocreomycetidae</taxon>
        <taxon>Hypocreales</taxon>
        <taxon>Bionectriaceae</taxon>
        <taxon>Hapsidospora</taxon>
    </lineage>
</organism>
<gene>
    <name evidence="2" type="ORF">ACRE_064270</name>
</gene>
<sequence length="399" mass="45837">MESQGSGAKKMDDGSAPTDPMLDKLRKLLATTDEPQTTVDGKEAFDEEIEQMTQRQIEEAAGNLGINLQEWKARAKNEAKRKRAETSRARGPRESKSRPRSSLQLARTLRRRQQDYYYKYDEQVARGRPDRSWRQCSDPACNRTRCLYVDFIPMSFFKIAYGGDGRPAPRRYELFLDAVVKHLFGELQSEAKAQQRSLVDSFAGSPLVRGAFGQFYMLCKHRNWHPSSKEVARALAAIRTSVVYLVSRTRRNRPVPDAHKFHGGVMAPYPFSWTLHHLAMQFCVVTEAWRRYGLERGAPWDFGSDEIVADFLCAVLLNYHDMRRRGAAKVRPCNAVRLNQNWETWLDRYHMLRKCCTDSDSEDDEGDKPDETDCLEGFGEATVPWCSERMRESAGWNTG</sequence>
<feature type="region of interest" description="Disordered" evidence="1">
    <location>
        <begin position="1"/>
        <end position="41"/>
    </location>
</feature>
<protein>
    <submittedName>
        <fullName evidence="2">Uncharacterized protein</fullName>
    </submittedName>
</protein>
<comment type="caution">
    <text evidence="2">The sequence shown here is derived from an EMBL/GenBank/DDBJ whole genome shotgun (WGS) entry which is preliminary data.</text>
</comment>